<evidence type="ECO:0000313" key="2">
    <source>
        <dbReference type="EMBL" id="EAL72811.1"/>
    </source>
</evidence>
<evidence type="ECO:0000313" key="3">
    <source>
        <dbReference type="Proteomes" id="UP000002195"/>
    </source>
</evidence>
<name>Q55DB9_DICDI</name>
<dbReference type="dictyBase" id="DDB_G0270922"/>
<dbReference type="eggNOG" id="ENOG502RIAI">
    <property type="taxonomic scope" value="Eukaryota"/>
</dbReference>
<dbReference type="GeneID" id="8617166"/>
<dbReference type="KEGG" id="ddi:DDB_G0270922"/>
<dbReference type="EMBL" id="AAFI02000005">
    <property type="protein sequence ID" value="EAL72811.1"/>
    <property type="molecule type" value="Genomic_DNA"/>
</dbReference>
<dbReference type="AlphaFoldDB" id="Q55DB9"/>
<dbReference type="VEuPathDB" id="AmoebaDB:DDB_G0270922"/>
<feature type="signal peptide" evidence="1">
    <location>
        <begin position="1"/>
        <end position="21"/>
    </location>
</feature>
<dbReference type="RefSeq" id="XP_646212.1">
    <property type="nucleotide sequence ID" value="XM_641120.1"/>
</dbReference>
<dbReference type="OMA" id="EPPCFWD"/>
<keyword evidence="1" id="KW-0732">Signal</keyword>
<dbReference type="Proteomes" id="UP000002195">
    <property type="component" value="Unassembled WGS sequence"/>
</dbReference>
<comment type="caution">
    <text evidence="2">The sequence shown here is derived from an EMBL/GenBank/DDBJ whole genome shotgun (WGS) entry which is preliminary data.</text>
</comment>
<dbReference type="FunCoup" id="Q55DB9">
    <property type="interactions" value="877"/>
</dbReference>
<evidence type="ECO:0000256" key="1">
    <source>
        <dbReference type="SAM" id="SignalP"/>
    </source>
</evidence>
<organism evidence="2 3">
    <name type="scientific">Dictyostelium discoideum</name>
    <name type="common">Social amoeba</name>
    <dbReference type="NCBI Taxonomy" id="44689"/>
    <lineage>
        <taxon>Eukaryota</taxon>
        <taxon>Amoebozoa</taxon>
        <taxon>Evosea</taxon>
        <taxon>Eumycetozoa</taxon>
        <taxon>Dictyostelia</taxon>
        <taxon>Dictyosteliales</taxon>
        <taxon>Dictyosteliaceae</taxon>
        <taxon>Dictyostelium</taxon>
    </lineage>
</organism>
<keyword evidence="3" id="KW-1185">Reference proteome</keyword>
<feature type="chain" id="PRO_5004250222" evidence="1">
    <location>
        <begin position="22"/>
        <end position="115"/>
    </location>
</feature>
<sequence>MRSILSLLIVVILSFVALSNATDCGKYKNPLTCANMEPPCFWDGKVCKEIYPKNCAEMTVEDCESNKEKGCYLEGENCILSKCKNINIFFFQIFTKKKKKIKKKNLFSPLFINPQ</sequence>
<dbReference type="InParanoid" id="Q55DB9"/>
<proteinExistence type="predicted"/>
<accession>Q55DB9</accession>
<dbReference type="STRING" id="44689.Q55DB9"/>
<dbReference type="HOGENOM" id="CLU_2113552_0_0_1"/>
<protein>
    <submittedName>
        <fullName evidence="2">Uncharacterized protein</fullName>
    </submittedName>
</protein>
<gene>
    <name evidence="2" type="ORF">DDB_G0270922</name>
</gene>
<reference evidence="2 3" key="1">
    <citation type="journal article" date="2005" name="Nature">
        <title>The genome of the social amoeba Dictyostelium discoideum.</title>
        <authorList>
            <consortium name="The Dictyostelium discoideum Sequencing Consortium"/>
            <person name="Eichinger L."/>
            <person name="Pachebat J.A."/>
            <person name="Glockner G."/>
            <person name="Rajandream M.A."/>
            <person name="Sucgang R."/>
            <person name="Berriman M."/>
            <person name="Song J."/>
            <person name="Olsen R."/>
            <person name="Szafranski K."/>
            <person name="Xu Q."/>
            <person name="Tunggal B."/>
            <person name="Kummerfeld S."/>
            <person name="Madera M."/>
            <person name="Konfortov B.A."/>
            <person name="Rivero F."/>
            <person name="Bankier A.T."/>
            <person name="Lehmann R."/>
            <person name="Hamlin N."/>
            <person name="Davies R."/>
            <person name="Gaudet P."/>
            <person name="Fey P."/>
            <person name="Pilcher K."/>
            <person name="Chen G."/>
            <person name="Saunders D."/>
            <person name="Sodergren E."/>
            <person name="Davis P."/>
            <person name="Kerhornou A."/>
            <person name="Nie X."/>
            <person name="Hall N."/>
            <person name="Anjard C."/>
            <person name="Hemphill L."/>
            <person name="Bason N."/>
            <person name="Farbrother P."/>
            <person name="Desany B."/>
            <person name="Just E."/>
            <person name="Morio T."/>
            <person name="Rost R."/>
            <person name="Churcher C."/>
            <person name="Cooper J."/>
            <person name="Haydock S."/>
            <person name="van Driessche N."/>
            <person name="Cronin A."/>
            <person name="Goodhead I."/>
            <person name="Muzny D."/>
            <person name="Mourier T."/>
            <person name="Pain A."/>
            <person name="Lu M."/>
            <person name="Harper D."/>
            <person name="Lindsay R."/>
            <person name="Hauser H."/>
            <person name="James K."/>
            <person name="Quiles M."/>
            <person name="Madan Babu M."/>
            <person name="Saito T."/>
            <person name="Buchrieser C."/>
            <person name="Wardroper A."/>
            <person name="Felder M."/>
            <person name="Thangavelu M."/>
            <person name="Johnson D."/>
            <person name="Knights A."/>
            <person name="Loulseged H."/>
            <person name="Mungall K."/>
            <person name="Oliver K."/>
            <person name="Price C."/>
            <person name="Quail M.A."/>
            <person name="Urushihara H."/>
            <person name="Hernandez J."/>
            <person name="Rabbinowitsch E."/>
            <person name="Steffen D."/>
            <person name="Sanders M."/>
            <person name="Ma J."/>
            <person name="Kohara Y."/>
            <person name="Sharp S."/>
            <person name="Simmonds M."/>
            <person name="Spiegler S."/>
            <person name="Tivey A."/>
            <person name="Sugano S."/>
            <person name="White B."/>
            <person name="Walker D."/>
            <person name="Woodward J."/>
            <person name="Winckler T."/>
            <person name="Tanaka Y."/>
            <person name="Shaulsky G."/>
            <person name="Schleicher M."/>
            <person name="Weinstock G."/>
            <person name="Rosenthal A."/>
            <person name="Cox E.C."/>
            <person name="Chisholm R.L."/>
            <person name="Gibbs R."/>
            <person name="Loomis W.F."/>
            <person name="Platzer M."/>
            <person name="Kay R.R."/>
            <person name="Williams J."/>
            <person name="Dear P.H."/>
            <person name="Noegel A.A."/>
            <person name="Barrell B."/>
            <person name="Kuspa A."/>
        </authorList>
    </citation>
    <scope>NUCLEOTIDE SEQUENCE [LARGE SCALE GENOMIC DNA]</scope>
    <source>
        <strain evidence="2 3">AX4</strain>
    </source>
</reference>
<dbReference type="PaxDb" id="44689-DDB0216686"/>